<gene>
    <name evidence="2" type="ORF">WAT24_10460</name>
</gene>
<name>A0ABU8JD28_9GAMM</name>
<dbReference type="Proteomes" id="UP001381174">
    <property type="component" value="Unassembled WGS sequence"/>
</dbReference>
<evidence type="ECO:0000313" key="3">
    <source>
        <dbReference type="Proteomes" id="UP001381174"/>
    </source>
</evidence>
<feature type="compositionally biased region" description="Basic and acidic residues" evidence="1">
    <location>
        <begin position="1"/>
        <end position="15"/>
    </location>
</feature>
<accession>A0ABU8JD28</accession>
<dbReference type="EMBL" id="JBBBNY010000006">
    <property type="protein sequence ID" value="MEI7037178.1"/>
    <property type="molecule type" value="Genomic_DNA"/>
</dbReference>
<protein>
    <submittedName>
        <fullName evidence="2">Uncharacterized protein</fullName>
    </submittedName>
</protein>
<organism evidence="2 3">
    <name type="scientific">Fulvimonas yonginensis</name>
    <dbReference type="NCBI Taxonomy" id="1495200"/>
    <lineage>
        <taxon>Bacteria</taxon>
        <taxon>Pseudomonadati</taxon>
        <taxon>Pseudomonadota</taxon>
        <taxon>Gammaproteobacteria</taxon>
        <taxon>Lysobacterales</taxon>
        <taxon>Rhodanobacteraceae</taxon>
        <taxon>Fulvimonas</taxon>
    </lineage>
</organism>
<keyword evidence="3" id="KW-1185">Reference proteome</keyword>
<feature type="region of interest" description="Disordered" evidence="1">
    <location>
        <begin position="1"/>
        <end position="31"/>
    </location>
</feature>
<comment type="caution">
    <text evidence="2">The sequence shown here is derived from an EMBL/GenBank/DDBJ whole genome shotgun (WGS) entry which is preliminary data.</text>
</comment>
<sequence>MDRLSRPAMSAERRMRANRCTPARIRRPDGGCLPGIRHGRVVHPEGVGGCRTMRLTTR</sequence>
<proteinExistence type="predicted"/>
<evidence type="ECO:0000313" key="2">
    <source>
        <dbReference type="EMBL" id="MEI7037178.1"/>
    </source>
</evidence>
<evidence type="ECO:0000256" key="1">
    <source>
        <dbReference type="SAM" id="MobiDB-lite"/>
    </source>
</evidence>
<reference evidence="2 3" key="1">
    <citation type="journal article" date="2014" name="Int. J. Syst. Evol. Microbiol.">
        <title>Fulvimonas yonginensis sp. nov., isolated from greenhouse soil, and emended description of the genus Fulvimonas.</title>
        <authorList>
            <person name="Ahn J.H."/>
            <person name="Kim S.J."/>
            <person name="Weon H.Y."/>
            <person name="Hong S.B."/>
            <person name="Seok S.J."/>
            <person name="Kwon S.W."/>
        </authorList>
    </citation>
    <scope>NUCLEOTIDE SEQUENCE [LARGE SCALE GENOMIC DNA]</scope>
    <source>
        <strain evidence="2 3">KACC 16952</strain>
    </source>
</reference>